<keyword evidence="10" id="KW-0626">Porin</keyword>
<evidence type="ECO:0000259" key="17">
    <source>
        <dbReference type="Pfam" id="PF22461"/>
    </source>
</evidence>
<dbReference type="RefSeq" id="WP_090898226.1">
    <property type="nucleotide sequence ID" value="NZ_FNYO01000012.1"/>
</dbReference>
<dbReference type="AlphaFoldDB" id="A0A1H6S794"/>
<feature type="chain" id="PRO_5011508209" evidence="15">
    <location>
        <begin position="20"/>
        <end position="337"/>
    </location>
</feature>
<dbReference type="PROSITE" id="PS51257">
    <property type="entry name" value="PROKAR_LIPOPROTEIN"/>
    <property type="match status" value="1"/>
</dbReference>
<evidence type="ECO:0000256" key="10">
    <source>
        <dbReference type="ARBA" id="ARBA00023114"/>
    </source>
</evidence>
<evidence type="ECO:0000256" key="1">
    <source>
        <dbReference type="ARBA" id="ARBA00004571"/>
    </source>
</evidence>
<proteinExistence type="inferred from homology"/>
<dbReference type="InterPro" id="IPR049712">
    <property type="entry name" value="Poly_export"/>
</dbReference>
<keyword evidence="12" id="KW-0564">Palmitate</keyword>
<organism evidence="18 19">
    <name type="scientific">Azotobacter beijerinckii</name>
    <dbReference type="NCBI Taxonomy" id="170623"/>
    <lineage>
        <taxon>Bacteria</taxon>
        <taxon>Pseudomonadati</taxon>
        <taxon>Pseudomonadota</taxon>
        <taxon>Gammaproteobacteria</taxon>
        <taxon>Pseudomonadales</taxon>
        <taxon>Pseudomonadaceae</taxon>
        <taxon>Azotobacter</taxon>
    </lineage>
</organism>
<dbReference type="GO" id="GO:0046930">
    <property type="term" value="C:pore complex"/>
    <property type="evidence" value="ECO:0007669"/>
    <property type="project" value="UniProtKB-KW"/>
</dbReference>
<keyword evidence="7 15" id="KW-0732">Signal</keyword>
<dbReference type="Pfam" id="PF22461">
    <property type="entry name" value="SLBB_2"/>
    <property type="match status" value="1"/>
</dbReference>
<evidence type="ECO:0000256" key="5">
    <source>
        <dbReference type="ARBA" id="ARBA00022597"/>
    </source>
</evidence>
<dbReference type="Proteomes" id="UP000199005">
    <property type="component" value="Unassembled WGS sequence"/>
</dbReference>
<feature type="domain" description="Polysaccharide export protein N-terminal" evidence="16">
    <location>
        <begin position="70"/>
        <end position="143"/>
    </location>
</feature>
<dbReference type="InterPro" id="IPR054765">
    <property type="entry name" value="SLBB_dom"/>
</dbReference>
<keyword evidence="3" id="KW-0813">Transport</keyword>
<evidence type="ECO:0000256" key="15">
    <source>
        <dbReference type="SAM" id="SignalP"/>
    </source>
</evidence>
<dbReference type="GO" id="GO:0015288">
    <property type="term" value="F:porin activity"/>
    <property type="evidence" value="ECO:0007669"/>
    <property type="project" value="UniProtKB-KW"/>
</dbReference>
<evidence type="ECO:0000256" key="7">
    <source>
        <dbReference type="ARBA" id="ARBA00022729"/>
    </source>
</evidence>
<dbReference type="GO" id="GO:0015159">
    <property type="term" value="F:polysaccharide transmembrane transporter activity"/>
    <property type="evidence" value="ECO:0007669"/>
    <property type="project" value="InterPro"/>
</dbReference>
<dbReference type="STRING" id="170623.SAMN04244579_01382"/>
<dbReference type="Gene3D" id="3.10.560.10">
    <property type="entry name" value="Outer membrane lipoprotein wza domain like"/>
    <property type="match status" value="1"/>
</dbReference>
<evidence type="ECO:0000256" key="9">
    <source>
        <dbReference type="ARBA" id="ARBA00023065"/>
    </source>
</evidence>
<feature type="domain" description="Polysaccharide export protein N-terminal" evidence="16">
    <location>
        <begin position="164"/>
        <end position="214"/>
    </location>
</feature>
<dbReference type="PANTHER" id="PTHR33619">
    <property type="entry name" value="POLYSACCHARIDE EXPORT PROTEIN GFCE-RELATED"/>
    <property type="match status" value="1"/>
</dbReference>
<name>A0A1H6S794_9GAMM</name>
<evidence type="ECO:0000256" key="14">
    <source>
        <dbReference type="ARBA" id="ARBA00023288"/>
    </source>
</evidence>
<evidence type="ECO:0000256" key="4">
    <source>
        <dbReference type="ARBA" id="ARBA00022452"/>
    </source>
</evidence>
<gene>
    <name evidence="18" type="ORF">SAMN04244579_01382</name>
</gene>
<dbReference type="PANTHER" id="PTHR33619:SF3">
    <property type="entry name" value="POLYSACCHARIDE EXPORT PROTEIN GFCE-RELATED"/>
    <property type="match status" value="1"/>
</dbReference>
<comment type="similarity">
    <text evidence="2">Belongs to the BexD/CtrA/VexA family.</text>
</comment>
<sequence>MKNPTRRLLALTLALAGLAGCSSPPSSRTIPATLLTAPEAQATQTELIPVTQVLRPQDVLDVIFHIEMDSPNAYRIQPGDQLEIQFATAKGLTGIKTVMPDGTVNLEYVGSLKVAGLTVEDAQALMVERYRETLRTPLITVSVAKAQSRTQNLRDTLFSPNSGMSREISVGADGRASFPMLGSLQLGGMTRDELERQLNERYRTEVGPIQVDVLLKSTAANEVYVLGEVGQPGAYPVRRPVSVLEALTLARGHNPVTADLDSVLVLHRRGGEVLARTYDLKSLLKDDAAAASVAYLQPDDLLFVPRAGLVRAGDTARQLANMVLFSGFNFGFTYKTN</sequence>
<feature type="domain" description="SLBB" evidence="17">
    <location>
        <begin position="222"/>
        <end position="304"/>
    </location>
</feature>
<keyword evidence="9" id="KW-0406">Ion transport</keyword>
<evidence type="ECO:0000256" key="2">
    <source>
        <dbReference type="ARBA" id="ARBA00009450"/>
    </source>
</evidence>
<evidence type="ECO:0000256" key="13">
    <source>
        <dbReference type="ARBA" id="ARBA00023237"/>
    </source>
</evidence>
<feature type="signal peptide" evidence="15">
    <location>
        <begin position="1"/>
        <end position="19"/>
    </location>
</feature>
<evidence type="ECO:0000256" key="12">
    <source>
        <dbReference type="ARBA" id="ARBA00023139"/>
    </source>
</evidence>
<evidence type="ECO:0000259" key="16">
    <source>
        <dbReference type="Pfam" id="PF02563"/>
    </source>
</evidence>
<keyword evidence="13" id="KW-0998">Cell outer membrane</keyword>
<evidence type="ECO:0000256" key="8">
    <source>
        <dbReference type="ARBA" id="ARBA00023047"/>
    </source>
</evidence>
<protein>
    <submittedName>
        <fullName evidence="18">Polysaccharide export outer membrane protein</fullName>
    </submittedName>
</protein>
<evidence type="ECO:0000256" key="6">
    <source>
        <dbReference type="ARBA" id="ARBA00022692"/>
    </source>
</evidence>
<keyword evidence="14" id="KW-0449">Lipoprotein</keyword>
<dbReference type="GO" id="GO:0009279">
    <property type="term" value="C:cell outer membrane"/>
    <property type="evidence" value="ECO:0007669"/>
    <property type="project" value="UniProtKB-SubCell"/>
</dbReference>
<accession>A0A1H6S794</accession>
<evidence type="ECO:0000256" key="3">
    <source>
        <dbReference type="ARBA" id="ARBA00022448"/>
    </source>
</evidence>
<evidence type="ECO:0000313" key="19">
    <source>
        <dbReference type="Proteomes" id="UP000199005"/>
    </source>
</evidence>
<dbReference type="Pfam" id="PF02563">
    <property type="entry name" value="Poly_export"/>
    <property type="match status" value="2"/>
</dbReference>
<dbReference type="InterPro" id="IPR003715">
    <property type="entry name" value="Poly_export_N"/>
</dbReference>
<keyword evidence="11" id="KW-0472">Membrane</keyword>
<dbReference type="GO" id="GO:0006811">
    <property type="term" value="P:monoatomic ion transport"/>
    <property type="evidence" value="ECO:0007669"/>
    <property type="project" value="UniProtKB-KW"/>
</dbReference>
<dbReference type="Gene3D" id="3.30.1950.10">
    <property type="entry name" value="wza like domain"/>
    <property type="match status" value="2"/>
</dbReference>
<evidence type="ECO:0000313" key="18">
    <source>
        <dbReference type="EMBL" id="SEI61764.1"/>
    </source>
</evidence>
<reference evidence="18 19" key="1">
    <citation type="submission" date="2016-10" db="EMBL/GenBank/DDBJ databases">
        <authorList>
            <person name="de Groot N.N."/>
        </authorList>
    </citation>
    <scope>NUCLEOTIDE SEQUENCE [LARGE SCALE GENOMIC DNA]</scope>
    <source>
        <strain evidence="18 19">DSM 1041</strain>
    </source>
</reference>
<keyword evidence="6" id="KW-0812">Transmembrane</keyword>
<keyword evidence="5" id="KW-0762">Sugar transport</keyword>
<dbReference type="EMBL" id="FNYO01000012">
    <property type="protein sequence ID" value="SEI61764.1"/>
    <property type="molecule type" value="Genomic_DNA"/>
</dbReference>
<keyword evidence="8" id="KW-0625">Polysaccharide transport</keyword>
<keyword evidence="4" id="KW-1134">Transmembrane beta strand</keyword>
<comment type="subcellular location">
    <subcellularLocation>
        <location evidence="1">Cell outer membrane</location>
        <topology evidence="1">Multi-pass membrane protein</topology>
    </subcellularLocation>
</comment>
<evidence type="ECO:0000256" key="11">
    <source>
        <dbReference type="ARBA" id="ARBA00023136"/>
    </source>
</evidence>